<organism evidence="3 4">
    <name type="scientific">Chromohalobacter canadensis</name>
    <dbReference type="NCBI Taxonomy" id="141389"/>
    <lineage>
        <taxon>Bacteria</taxon>
        <taxon>Pseudomonadati</taxon>
        <taxon>Pseudomonadota</taxon>
        <taxon>Gammaproteobacteria</taxon>
        <taxon>Oceanospirillales</taxon>
        <taxon>Halomonadaceae</taxon>
        <taxon>Chromohalobacter</taxon>
    </lineage>
</organism>
<dbReference type="RefSeq" id="WP_097024188.1">
    <property type="nucleotide sequence ID" value="NZ_OBQJ01000018.1"/>
</dbReference>
<keyword evidence="1" id="KW-0663">Pyridoxal phosphate</keyword>
<protein>
    <submittedName>
        <fullName evidence="3">Selenocysteine lyase/Cysteine desulfurase</fullName>
    </submittedName>
</protein>
<dbReference type="PANTHER" id="PTHR43586">
    <property type="entry name" value="CYSTEINE DESULFURASE"/>
    <property type="match status" value="1"/>
</dbReference>
<dbReference type="AlphaFoldDB" id="A0A285VW96"/>
<dbReference type="Proteomes" id="UP000219023">
    <property type="component" value="Unassembled WGS sequence"/>
</dbReference>
<gene>
    <name evidence="3" type="ORF">SAMN05421509_1183</name>
</gene>
<accession>A0A285VW96</accession>
<dbReference type="OrthoDB" id="9804264at2"/>
<evidence type="ECO:0000313" key="3">
    <source>
        <dbReference type="EMBL" id="SOC58315.1"/>
    </source>
</evidence>
<evidence type="ECO:0000259" key="2">
    <source>
        <dbReference type="Pfam" id="PF00266"/>
    </source>
</evidence>
<sequence length="375" mass="42077">MIHFNTAGAGLTETSVIDKMKAYLELEKRIGSYEAEMYYDRMLSKDIYTQLESVFNGKADNFALFDSSTRAWATVLGALPIRSASEIWVTPYEYAGFLVTLHNLAKKSDATLRFIPIDEGGNLDLDWMVQNIRNDVSIVSIPHVPSGCGIVNPVEEIGEIISSFEAFYFVDACQSVGQLEVDFSRIDADLITGAGRKFICGPRGTGFLHISDRLLKAVHPISSDLHACDINSNMEPIYTTSSARRLELSEKNNAVFVGFYESLRLLQEREEELARPSEAFLKLRGELLSINDINCIAPGEVNSGILSFSHKKHTIDFLIRYLHSHGFNVWRIKGSHTPRYMLERGIEEAIRISVSHKNTVAECEDLSSKLKQISR</sequence>
<dbReference type="InterPro" id="IPR000192">
    <property type="entry name" value="Aminotrans_V_dom"/>
</dbReference>
<feature type="domain" description="Aminotransferase class V" evidence="2">
    <location>
        <begin position="6"/>
        <end position="365"/>
    </location>
</feature>
<dbReference type="InterPro" id="IPR015421">
    <property type="entry name" value="PyrdxlP-dep_Trfase_major"/>
</dbReference>
<dbReference type="PANTHER" id="PTHR43586:SF24">
    <property type="entry name" value="BLR4730 PROTEIN"/>
    <property type="match status" value="1"/>
</dbReference>
<name>A0A285VW96_9GAMM</name>
<dbReference type="Pfam" id="PF00266">
    <property type="entry name" value="Aminotran_5"/>
    <property type="match status" value="1"/>
</dbReference>
<dbReference type="GO" id="GO:0016829">
    <property type="term" value="F:lyase activity"/>
    <property type="evidence" value="ECO:0007669"/>
    <property type="project" value="UniProtKB-KW"/>
</dbReference>
<reference evidence="3 4" key="1">
    <citation type="submission" date="2017-08" db="EMBL/GenBank/DDBJ databases">
        <authorList>
            <person name="de Groot N.N."/>
        </authorList>
    </citation>
    <scope>NUCLEOTIDE SEQUENCE [LARGE SCALE GENOMIC DNA]</scope>
    <source>
        <strain evidence="3 4">USBA 855</strain>
    </source>
</reference>
<evidence type="ECO:0000313" key="4">
    <source>
        <dbReference type="Proteomes" id="UP000219023"/>
    </source>
</evidence>
<evidence type="ECO:0000256" key="1">
    <source>
        <dbReference type="ARBA" id="ARBA00022898"/>
    </source>
</evidence>
<dbReference type="SUPFAM" id="SSF53383">
    <property type="entry name" value="PLP-dependent transferases"/>
    <property type="match status" value="1"/>
</dbReference>
<keyword evidence="3" id="KW-0456">Lyase</keyword>
<dbReference type="InterPro" id="IPR015424">
    <property type="entry name" value="PyrdxlP-dep_Trfase"/>
</dbReference>
<dbReference type="Gene3D" id="3.90.1150.10">
    <property type="entry name" value="Aspartate Aminotransferase, domain 1"/>
    <property type="match status" value="1"/>
</dbReference>
<dbReference type="InterPro" id="IPR015422">
    <property type="entry name" value="PyrdxlP-dep_Trfase_small"/>
</dbReference>
<proteinExistence type="predicted"/>
<dbReference type="Gene3D" id="3.40.640.10">
    <property type="entry name" value="Type I PLP-dependent aspartate aminotransferase-like (Major domain)"/>
    <property type="match status" value="1"/>
</dbReference>
<dbReference type="EMBL" id="OBQJ01000018">
    <property type="protein sequence ID" value="SOC58315.1"/>
    <property type="molecule type" value="Genomic_DNA"/>
</dbReference>